<name>A0A0S2IV16_LEPBO</name>
<reference evidence="1 2" key="1">
    <citation type="journal article" date="2015" name="PLoS Negl. Trop. Dis.">
        <title>Distribution of Plasmids in Distinct Leptospira Pathogenic Species.</title>
        <authorList>
            <person name="Wang Y."/>
            <person name="Zhuang X."/>
            <person name="Zhong Y."/>
            <person name="Zhang C."/>
            <person name="Zhang Y."/>
            <person name="Zeng L."/>
            <person name="Zhu Y."/>
            <person name="He P."/>
            <person name="Dong K."/>
            <person name="Pal U."/>
            <person name="Guo X."/>
            <person name="Qin J."/>
        </authorList>
    </citation>
    <scope>NUCLEOTIDE SEQUENCE [LARGE SCALE GENOMIC DNA]</scope>
    <source>
        <strain evidence="1 2">56604</strain>
    </source>
</reference>
<evidence type="ECO:0000313" key="1">
    <source>
        <dbReference type="EMBL" id="ALO27325.1"/>
    </source>
</evidence>
<organism evidence="1">
    <name type="scientific">Leptospira borgpetersenii serovar Ballum</name>
    <dbReference type="NCBI Taxonomy" id="280505"/>
    <lineage>
        <taxon>Bacteria</taxon>
        <taxon>Pseudomonadati</taxon>
        <taxon>Spirochaetota</taxon>
        <taxon>Spirochaetia</taxon>
        <taxon>Leptospirales</taxon>
        <taxon>Leptospiraceae</taxon>
        <taxon>Leptospira</taxon>
    </lineage>
</organism>
<sequence>MYLFRKIFRQGEVGEPANKAFSKCWNSSISITAYFGPIAYLGFAEKEPLAKFNLAS</sequence>
<protein>
    <submittedName>
        <fullName evidence="1">Uncharacterized protein</fullName>
    </submittedName>
</protein>
<proteinExistence type="predicted"/>
<evidence type="ECO:0000313" key="2">
    <source>
        <dbReference type="Proteomes" id="UP000058857"/>
    </source>
</evidence>
<dbReference type="Proteomes" id="UP000058857">
    <property type="component" value="Chromosome 1"/>
</dbReference>
<dbReference type="AlphaFoldDB" id="A0A0S2IV16"/>
<dbReference type="EMBL" id="CP012029">
    <property type="protein sequence ID" value="ALO27325.1"/>
    <property type="molecule type" value="Genomic_DNA"/>
</dbReference>
<dbReference type="PATRIC" id="fig|280505.15.peg.3044"/>
<gene>
    <name evidence="1" type="ORF">LBBP_03120</name>
</gene>
<accession>A0A0S2IV16</accession>